<sequence>MQETRRGRPPLSTEQRDRQRLEISRHAVRLFRAQGLAATSGAQIAEAAGVSERTVWRWFRAKESCVEPLLRSAVAAFDEVLRTWPPDRDLLDHLRGEYRLGGDGEVAGGEVEDVLAVVRMTAREPALRAVWLLVQEQAEPLLTEVFARRLGVPADSVEARTKAAVVNAALRIATDDLAAAAAEIGAPAAAEAHGERLSEILRIAAGPF</sequence>
<keyword evidence="1 2" id="KW-0238">DNA-binding</keyword>
<feature type="domain" description="HTH tetR-type" evidence="3">
    <location>
        <begin position="17"/>
        <end position="77"/>
    </location>
</feature>
<dbReference type="Gene3D" id="1.10.357.10">
    <property type="entry name" value="Tetracycline Repressor, domain 2"/>
    <property type="match status" value="1"/>
</dbReference>
<evidence type="ECO:0000256" key="2">
    <source>
        <dbReference type="PROSITE-ProRule" id="PRU00335"/>
    </source>
</evidence>
<name>A0ABP8RYC9_9PSEU</name>
<evidence type="ECO:0000256" key="1">
    <source>
        <dbReference type="ARBA" id="ARBA00023125"/>
    </source>
</evidence>
<dbReference type="InterPro" id="IPR001647">
    <property type="entry name" value="HTH_TetR"/>
</dbReference>
<dbReference type="SUPFAM" id="SSF46689">
    <property type="entry name" value="Homeodomain-like"/>
    <property type="match status" value="1"/>
</dbReference>
<feature type="DNA-binding region" description="H-T-H motif" evidence="2">
    <location>
        <begin position="40"/>
        <end position="59"/>
    </location>
</feature>
<evidence type="ECO:0000313" key="4">
    <source>
        <dbReference type="EMBL" id="GAA4552103.1"/>
    </source>
</evidence>
<evidence type="ECO:0000313" key="5">
    <source>
        <dbReference type="Proteomes" id="UP001501598"/>
    </source>
</evidence>
<dbReference type="PROSITE" id="PS50977">
    <property type="entry name" value="HTH_TETR_2"/>
    <property type="match status" value="1"/>
</dbReference>
<dbReference type="InterPro" id="IPR041347">
    <property type="entry name" value="MftR_C"/>
</dbReference>
<gene>
    <name evidence="4" type="ORF">GCM10023175_45220</name>
</gene>
<dbReference type="EMBL" id="BAABGT010000070">
    <property type="protein sequence ID" value="GAA4552103.1"/>
    <property type="molecule type" value="Genomic_DNA"/>
</dbReference>
<proteinExistence type="predicted"/>
<protein>
    <recommendedName>
        <fullName evidence="3">HTH tetR-type domain-containing protein</fullName>
    </recommendedName>
</protein>
<dbReference type="Pfam" id="PF17754">
    <property type="entry name" value="TetR_C_14"/>
    <property type="match status" value="1"/>
</dbReference>
<comment type="caution">
    <text evidence="4">The sequence shown here is derived from an EMBL/GenBank/DDBJ whole genome shotgun (WGS) entry which is preliminary data.</text>
</comment>
<evidence type="ECO:0000259" key="3">
    <source>
        <dbReference type="PROSITE" id="PS50977"/>
    </source>
</evidence>
<dbReference type="InterPro" id="IPR009057">
    <property type="entry name" value="Homeodomain-like_sf"/>
</dbReference>
<reference evidence="5" key="1">
    <citation type="journal article" date="2019" name="Int. J. Syst. Evol. Microbiol.">
        <title>The Global Catalogue of Microorganisms (GCM) 10K type strain sequencing project: providing services to taxonomists for standard genome sequencing and annotation.</title>
        <authorList>
            <consortium name="The Broad Institute Genomics Platform"/>
            <consortium name="The Broad Institute Genome Sequencing Center for Infectious Disease"/>
            <person name="Wu L."/>
            <person name="Ma J."/>
        </authorList>
    </citation>
    <scope>NUCLEOTIDE SEQUENCE [LARGE SCALE GENOMIC DNA]</scope>
    <source>
        <strain evidence="5">JCM 17906</strain>
    </source>
</reference>
<accession>A0ABP8RYC9</accession>
<keyword evidence="5" id="KW-1185">Reference proteome</keyword>
<organism evidence="4 5">
    <name type="scientific">Pseudonocardia xishanensis</name>
    <dbReference type="NCBI Taxonomy" id="630995"/>
    <lineage>
        <taxon>Bacteria</taxon>
        <taxon>Bacillati</taxon>
        <taxon>Actinomycetota</taxon>
        <taxon>Actinomycetes</taxon>
        <taxon>Pseudonocardiales</taxon>
        <taxon>Pseudonocardiaceae</taxon>
        <taxon>Pseudonocardia</taxon>
    </lineage>
</organism>
<dbReference type="Pfam" id="PF00440">
    <property type="entry name" value="TetR_N"/>
    <property type="match status" value="1"/>
</dbReference>
<dbReference type="Proteomes" id="UP001501598">
    <property type="component" value="Unassembled WGS sequence"/>
</dbReference>
<dbReference type="RefSeq" id="WP_345422031.1">
    <property type="nucleotide sequence ID" value="NZ_BAABGT010000070.1"/>
</dbReference>